<sequence>MRISSLNGFLNSKRIKIQGLGGTPYPHASQIGRLKLSFETNRTSLEGSTPTCPLRAPGSPIDIHHYKPGHLMVLS</sequence>
<protein>
    <submittedName>
        <fullName evidence="1">Uncharacterized protein</fullName>
    </submittedName>
</protein>
<proteinExistence type="predicted"/>
<name>A0AAV6VHM6_9ARAC</name>
<evidence type="ECO:0000313" key="1">
    <source>
        <dbReference type="EMBL" id="KAG8195636.1"/>
    </source>
</evidence>
<dbReference type="Proteomes" id="UP000827092">
    <property type="component" value="Unassembled WGS sequence"/>
</dbReference>
<accession>A0AAV6VHM6</accession>
<keyword evidence="2" id="KW-1185">Reference proteome</keyword>
<reference evidence="1 2" key="1">
    <citation type="journal article" date="2022" name="Nat. Ecol. Evol.">
        <title>A masculinizing supergene underlies an exaggerated male reproductive morph in a spider.</title>
        <authorList>
            <person name="Hendrickx F."/>
            <person name="De Corte Z."/>
            <person name="Sonet G."/>
            <person name="Van Belleghem S.M."/>
            <person name="Kostlbacher S."/>
            <person name="Vangestel C."/>
        </authorList>
    </citation>
    <scope>NUCLEOTIDE SEQUENCE [LARGE SCALE GENOMIC DNA]</scope>
    <source>
        <strain evidence="1">W744_W776</strain>
    </source>
</reference>
<evidence type="ECO:0000313" key="2">
    <source>
        <dbReference type="Proteomes" id="UP000827092"/>
    </source>
</evidence>
<organism evidence="1 2">
    <name type="scientific">Oedothorax gibbosus</name>
    <dbReference type="NCBI Taxonomy" id="931172"/>
    <lineage>
        <taxon>Eukaryota</taxon>
        <taxon>Metazoa</taxon>
        <taxon>Ecdysozoa</taxon>
        <taxon>Arthropoda</taxon>
        <taxon>Chelicerata</taxon>
        <taxon>Arachnida</taxon>
        <taxon>Araneae</taxon>
        <taxon>Araneomorphae</taxon>
        <taxon>Entelegynae</taxon>
        <taxon>Araneoidea</taxon>
        <taxon>Linyphiidae</taxon>
        <taxon>Erigoninae</taxon>
        <taxon>Oedothorax</taxon>
    </lineage>
</organism>
<dbReference type="EMBL" id="JAFNEN010000082">
    <property type="protein sequence ID" value="KAG8195636.1"/>
    <property type="molecule type" value="Genomic_DNA"/>
</dbReference>
<gene>
    <name evidence="1" type="ORF">JTE90_004972</name>
</gene>
<dbReference type="AlphaFoldDB" id="A0AAV6VHM6"/>
<comment type="caution">
    <text evidence="1">The sequence shown here is derived from an EMBL/GenBank/DDBJ whole genome shotgun (WGS) entry which is preliminary data.</text>
</comment>